<dbReference type="EMBL" id="QKSB01000004">
    <property type="protein sequence ID" value="PZE17374.1"/>
    <property type="molecule type" value="Genomic_DNA"/>
</dbReference>
<dbReference type="InterPro" id="IPR043744">
    <property type="entry name" value="DUF5689"/>
</dbReference>
<reference evidence="2 3" key="1">
    <citation type="submission" date="2018-06" db="EMBL/GenBank/DDBJ databases">
        <title>The draft genome sequence of Crocinitomix sp. SM1701.</title>
        <authorList>
            <person name="Zhang X."/>
        </authorList>
    </citation>
    <scope>NUCLEOTIDE SEQUENCE [LARGE SCALE GENOMIC DNA]</scope>
    <source>
        <strain evidence="2 3">SM1701</strain>
    </source>
</reference>
<dbReference type="Pfam" id="PF18942">
    <property type="entry name" value="DUF5689"/>
    <property type="match status" value="1"/>
</dbReference>
<dbReference type="OrthoDB" id="1492759at2"/>
<keyword evidence="3" id="KW-1185">Reference proteome</keyword>
<dbReference type="PROSITE" id="PS51257">
    <property type="entry name" value="PROKAR_LIPOPROTEIN"/>
    <property type="match status" value="1"/>
</dbReference>
<evidence type="ECO:0000259" key="1">
    <source>
        <dbReference type="Pfam" id="PF18942"/>
    </source>
</evidence>
<feature type="domain" description="DUF5689" evidence="1">
    <location>
        <begin position="34"/>
        <end position="232"/>
    </location>
</feature>
<accession>A0A2W1N0T0</accession>
<proteinExistence type="predicted"/>
<evidence type="ECO:0000313" key="2">
    <source>
        <dbReference type="EMBL" id="PZE17374.1"/>
    </source>
</evidence>
<evidence type="ECO:0000313" key="3">
    <source>
        <dbReference type="Proteomes" id="UP000249248"/>
    </source>
</evidence>
<comment type="caution">
    <text evidence="2">The sequence shown here is derived from an EMBL/GenBank/DDBJ whole genome shotgun (WGS) entry which is preliminary data.</text>
</comment>
<sequence length="404" mass="43713">MKGLIILLSIGMVVLSCHKKFETPAIDPVLAGASISLEDLIASYQGSPINFNDSLSVYATVTMDESDGNLYKSTYIQAGDFALNVRLLSAGGLYVGDSIRIDLKGTVLSTYNGVLQLDAVHADNNIVKLAVDKDIKPLALSVSDVNPNLQSRLIKLENVQFIYPEIGGTYAFAEDKESKDIMVEDCDGNTVWFSNSGYANFADELVAEGNGSIMAIVGMFNGDVQLIIRSFDEIKMDAERCAGQYIVKDFNDELISTGGWHMEQIVGSDTWETNDQGAASFYCQISNFDGSNNIACESWLVSPAIDLSLINTPGLSFINASNYQGTNLEVYISTNYSGAGDPNIATWATLNPILSSGGWEWVNSGIIDLSAYTNENVVIAFKYIGSSSDGKTWEIDDIVISGKT</sequence>
<dbReference type="RefSeq" id="WP_111062899.1">
    <property type="nucleotide sequence ID" value="NZ_JBHUCU010000016.1"/>
</dbReference>
<gene>
    <name evidence="2" type="ORF">DNU06_08875</name>
</gene>
<name>A0A2W1N0T0_9FLAO</name>
<dbReference type="Gene3D" id="2.60.120.200">
    <property type="match status" value="1"/>
</dbReference>
<dbReference type="AlphaFoldDB" id="A0A2W1N0T0"/>
<dbReference type="Proteomes" id="UP000249248">
    <property type="component" value="Unassembled WGS sequence"/>
</dbReference>
<protein>
    <recommendedName>
        <fullName evidence="1">DUF5689 domain-containing protein</fullName>
    </recommendedName>
</protein>
<organism evidence="2 3">
    <name type="scientific">Putridiphycobacter roseus</name>
    <dbReference type="NCBI Taxonomy" id="2219161"/>
    <lineage>
        <taxon>Bacteria</taxon>
        <taxon>Pseudomonadati</taxon>
        <taxon>Bacteroidota</taxon>
        <taxon>Flavobacteriia</taxon>
        <taxon>Flavobacteriales</taxon>
        <taxon>Crocinitomicaceae</taxon>
        <taxon>Putridiphycobacter</taxon>
    </lineage>
</organism>
<dbReference type="NCBIfam" id="NF038128">
    <property type="entry name" value="choice_anch_J"/>
    <property type="match status" value="1"/>
</dbReference>